<keyword evidence="4 16" id="KW-0812">Transmembrane</keyword>
<comment type="function">
    <text evidence="13">Glutamate-gated receptor that probably acts as non-selective cation channel.</text>
</comment>
<evidence type="ECO:0000256" key="1">
    <source>
        <dbReference type="ARBA" id="ARBA00004141"/>
    </source>
</evidence>
<evidence type="ECO:0000256" key="12">
    <source>
        <dbReference type="ARBA" id="ARBA00023303"/>
    </source>
</evidence>
<protein>
    <recommendedName>
        <fullName evidence="13">Glutamate receptor</fullName>
    </recommendedName>
</protein>
<proteinExistence type="inferred from homology"/>
<dbReference type="Pfam" id="PF01094">
    <property type="entry name" value="ANF_receptor"/>
    <property type="match status" value="1"/>
</dbReference>
<evidence type="ECO:0000256" key="5">
    <source>
        <dbReference type="ARBA" id="ARBA00022729"/>
    </source>
</evidence>
<dbReference type="GO" id="GO:0015276">
    <property type="term" value="F:ligand-gated monoatomic ion channel activity"/>
    <property type="evidence" value="ECO:0000318"/>
    <property type="project" value="GO_Central"/>
</dbReference>
<evidence type="ECO:0000256" key="11">
    <source>
        <dbReference type="ARBA" id="ARBA00023286"/>
    </source>
</evidence>
<sequence length="963" mass="108337">MLTNSKNNDEMKIENKSLRSKATAFNLIRTTNISSYFLDPSITPSNDVLDFFNSMRRPSFFLFYTLASYFFLVASPVTGDKRDVDIGVVLDMGSMMGKTIKQCLEMGITDFYKVHPNYSTRVVLRVKDSGNDSVGAASAALYLMKNFEVQAILGPQKSSQASFVIDLGTKAHVPIVSFTVNTPSFSPTKTPYFIRTGSNAKFQVDALAAIIENYGWKSVNLIAEDTEYRTGLNPYLDDAFQSVDARIVNRSMISPSANGIEIRKELCNLKAMQTRVFVVHMLPPLSHRFFKKAKSVGMMTEEYVWIITETTMEYPSNSKDVIGVLGVKTHVNITKEFRSRFNKKGKYQLNDVDGLRAYDTAQAMAKAVETGGEGNLDQFDHRLNSSNNDPFSTLGLSKNGPRLREAILATKFKSTASGGTFHLEDGELPPPSRFEIINFRPDGWKKLGFWDKEDGLKLNTLQDIIWPGDSKNQPKGWQIPAVGKLKVGIPEKGGFFEFVNTTDPQNITGYCIDIFEAAIKSLPYSVQYDYRVCNLSQSPGSYDVLVGQVYNKTFDAAVGDVTIVANRSRYIDFTLPFTESGVSMLVPVKKDGDIANGWIFLKPLSKGLWLGTLAFFFLTGFAVWFIEHRMNTDFRGNRIQQMGTIFYFAFSTMVFAHKEKVVSNFSKFVIVIWMFVVLILTSSYTASLTSMLTVGQLKPTLTDMSELVKNNNSVGYQDGSFVRELLINQLKFNKTQLKPYKTSEEYFHALSKGSRNGGVSAIIDEIPYIRMFLKDHCKKFTMVGKTYKTDGFGFVFPKHSPLVSDMSNAVLKVTQGEKMKYIEKKWFGDKSWCPVESSGVYDSNKLQFDSFWGLFFITGLVSLLSMISFFSKFWYVNSESLKTSIAAEKSLWGKVSTSMKRFDDKEEEECSSRQMFMNHQMMQNMSAVDTSRDDTPQSATPSGYASHSPPPPITPERSFHSSI</sequence>
<dbReference type="GO" id="GO:0038023">
    <property type="term" value="F:signaling receptor activity"/>
    <property type="evidence" value="ECO:0000318"/>
    <property type="project" value="GO_Central"/>
</dbReference>
<evidence type="ECO:0000256" key="14">
    <source>
        <dbReference type="PIRSR" id="PIRSR037090-50"/>
    </source>
</evidence>
<keyword evidence="12 13" id="KW-0407">Ion channel</keyword>
<dbReference type="Gene3D" id="3.40.50.2300">
    <property type="match status" value="2"/>
</dbReference>
<dbReference type="Pfam" id="PF00060">
    <property type="entry name" value="Lig_chan"/>
    <property type="match status" value="1"/>
</dbReference>
<feature type="compositionally biased region" description="Polar residues" evidence="15">
    <location>
        <begin position="936"/>
        <end position="945"/>
    </location>
</feature>
<evidence type="ECO:0000256" key="10">
    <source>
        <dbReference type="ARBA" id="ARBA00023180"/>
    </source>
</evidence>
<dbReference type="InterPro" id="IPR019594">
    <property type="entry name" value="Glu/Gly-bd"/>
</dbReference>
<comment type="caution">
    <text evidence="19">The sequence shown here is derived from an EMBL/GenBank/DDBJ whole genome shotgun (WGS) entry which is preliminary data.</text>
</comment>
<keyword evidence="20" id="KW-1185">Reference proteome</keyword>
<keyword evidence="9 13" id="KW-0675">Receptor</keyword>
<dbReference type="InterPro" id="IPR044440">
    <property type="entry name" value="GABAb_receptor_plant_PBP1"/>
</dbReference>
<dbReference type="CDD" id="cd13686">
    <property type="entry name" value="GluR_Plant"/>
    <property type="match status" value="1"/>
</dbReference>
<evidence type="ECO:0000256" key="9">
    <source>
        <dbReference type="ARBA" id="ARBA00023170"/>
    </source>
</evidence>
<dbReference type="Pfam" id="PF10613">
    <property type="entry name" value="Lig_chan-Glu_bd"/>
    <property type="match status" value="1"/>
</dbReference>
<feature type="disulfide bond" evidence="14">
    <location>
        <begin position="777"/>
        <end position="833"/>
    </location>
</feature>
<keyword evidence="3 13" id="KW-0813">Transport</keyword>
<organism evidence="19 20">
    <name type="scientific">Zostera marina</name>
    <name type="common">Eelgrass</name>
    <dbReference type="NCBI Taxonomy" id="29655"/>
    <lineage>
        <taxon>Eukaryota</taxon>
        <taxon>Viridiplantae</taxon>
        <taxon>Streptophyta</taxon>
        <taxon>Embryophyta</taxon>
        <taxon>Tracheophyta</taxon>
        <taxon>Spermatophyta</taxon>
        <taxon>Magnoliopsida</taxon>
        <taxon>Liliopsida</taxon>
        <taxon>Zosteraceae</taxon>
        <taxon>Zostera</taxon>
    </lineage>
</organism>
<evidence type="ECO:0000256" key="8">
    <source>
        <dbReference type="ARBA" id="ARBA00023136"/>
    </source>
</evidence>
<dbReference type="FunFam" id="1.10.287.70:FF:000037">
    <property type="entry name" value="Glutamate receptor"/>
    <property type="match status" value="1"/>
</dbReference>
<feature type="transmembrane region" description="Helical" evidence="16">
    <location>
        <begin position="608"/>
        <end position="626"/>
    </location>
</feature>
<feature type="transmembrane region" description="Helical" evidence="16">
    <location>
        <begin position="851"/>
        <end position="875"/>
    </location>
</feature>
<feature type="transmembrane region" description="Helical" evidence="16">
    <location>
        <begin position="668"/>
        <end position="686"/>
    </location>
</feature>
<evidence type="ECO:0000259" key="18">
    <source>
        <dbReference type="SMART" id="SM00079"/>
    </source>
</evidence>
<reference evidence="20" key="1">
    <citation type="journal article" date="2016" name="Nature">
        <title>The genome of the seagrass Zostera marina reveals angiosperm adaptation to the sea.</title>
        <authorList>
            <person name="Olsen J.L."/>
            <person name="Rouze P."/>
            <person name="Verhelst B."/>
            <person name="Lin Y.-C."/>
            <person name="Bayer T."/>
            <person name="Collen J."/>
            <person name="Dattolo E."/>
            <person name="De Paoli E."/>
            <person name="Dittami S."/>
            <person name="Maumus F."/>
            <person name="Michel G."/>
            <person name="Kersting A."/>
            <person name="Lauritano C."/>
            <person name="Lohaus R."/>
            <person name="Toepel M."/>
            <person name="Tonon T."/>
            <person name="Vanneste K."/>
            <person name="Amirebrahimi M."/>
            <person name="Brakel J."/>
            <person name="Bostroem C."/>
            <person name="Chovatia M."/>
            <person name="Grimwood J."/>
            <person name="Jenkins J.W."/>
            <person name="Jueterbock A."/>
            <person name="Mraz A."/>
            <person name="Stam W.T."/>
            <person name="Tice H."/>
            <person name="Bornberg-Bauer E."/>
            <person name="Green P.J."/>
            <person name="Pearson G.A."/>
            <person name="Procaccini G."/>
            <person name="Duarte C.M."/>
            <person name="Schmutz J."/>
            <person name="Reusch T.B.H."/>
            <person name="Van de Peer Y."/>
        </authorList>
    </citation>
    <scope>NUCLEOTIDE SEQUENCE [LARGE SCALE GENOMIC DNA]</scope>
    <source>
        <strain evidence="20">cv. Finnish</strain>
    </source>
</reference>
<dbReference type="EMBL" id="LFYR01001351">
    <property type="protein sequence ID" value="KMZ62470.1"/>
    <property type="molecule type" value="Genomic_DNA"/>
</dbReference>
<dbReference type="GO" id="GO:0005886">
    <property type="term" value="C:plasma membrane"/>
    <property type="evidence" value="ECO:0000318"/>
    <property type="project" value="GO_Central"/>
</dbReference>
<gene>
    <name evidence="19" type="ORF">ZOSMA_45G00070</name>
</gene>
<dbReference type="PANTHER" id="PTHR18966">
    <property type="entry name" value="IONOTROPIC GLUTAMATE RECEPTOR"/>
    <property type="match status" value="1"/>
</dbReference>
<evidence type="ECO:0000256" key="15">
    <source>
        <dbReference type="SAM" id="MobiDB-lite"/>
    </source>
</evidence>
<dbReference type="SUPFAM" id="SSF53822">
    <property type="entry name" value="Periplasmic binding protein-like I"/>
    <property type="match status" value="1"/>
</dbReference>
<dbReference type="FunFam" id="3.40.190.10:FF:000054">
    <property type="entry name" value="Glutamate receptor"/>
    <property type="match status" value="1"/>
</dbReference>
<dbReference type="AlphaFoldDB" id="A0A0K9P2N2"/>
<dbReference type="FunFam" id="3.40.50.2300:FF:000081">
    <property type="entry name" value="Glutamate receptor"/>
    <property type="match status" value="1"/>
</dbReference>
<dbReference type="SUPFAM" id="SSF53850">
    <property type="entry name" value="Periplasmic binding protein-like II"/>
    <property type="match status" value="1"/>
</dbReference>
<keyword evidence="14" id="KW-1015">Disulfide bond</keyword>
<dbReference type="InterPro" id="IPR017103">
    <property type="entry name" value="Iontropic_Glu_rcpt_pln"/>
</dbReference>
<evidence type="ECO:0000256" key="16">
    <source>
        <dbReference type="SAM" id="Phobius"/>
    </source>
</evidence>
<dbReference type="Gene3D" id="3.40.190.10">
    <property type="entry name" value="Periplasmic binding protein-like II"/>
    <property type="match status" value="2"/>
</dbReference>
<keyword evidence="11 13" id="KW-1071">Ligand-gated ion channel</keyword>
<dbReference type="InterPro" id="IPR001320">
    <property type="entry name" value="Iontro_rcpt_C"/>
</dbReference>
<dbReference type="SMART" id="SM00079">
    <property type="entry name" value="PBPe"/>
    <property type="match status" value="1"/>
</dbReference>
<dbReference type="CDD" id="cd19990">
    <property type="entry name" value="PBP1_GABAb_receptor_plant"/>
    <property type="match status" value="1"/>
</dbReference>
<keyword evidence="6 16" id="KW-1133">Transmembrane helix</keyword>
<evidence type="ECO:0000313" key="19">
    <source>
        <dbReference type="EMBL" id="KMZ62470.1"/>
    </source>
</evidence>
<name>A0A0K9P2N2_ZOSMR</name>
<evidence type="ECO:0000313" key="20">
    <source>
        <dbReference type="Proteomes" id="UP000036987"/>
    </source>
</evidence>
<dbReference type="OMA" id="LNEINCE"/>
<accession>A0A0K9P2N2</accession>
<feature type="domain" description="Solute-binding protein family 3/N-terminal" evidence="17">
    <location>
        <begin position="484"/>
        <end position="830"/>
    </location>
</feature>
<dbReference type="FunFam" id="3.40.190.10:FF:000195">
    <property type="entry name" value="Glutamate receptor 2.7"/>
    <property type="match status" value="1"/>
</dbReference>
<feature type="transmembrane region" description="Helical" evidence="16">
    <location>
        <begin position="638"/>
        <end position="656"/>
    </location>
</feature>
<dbReference type="InterPro" id="IPR015683">
    <property type="entry name" value="Ionotropic_Glu_rcpt"/>
</dbReference>
<dbReference type="PIRSF" id="PIRSF037090">
    <property type="entry name" value="Iontro_Glu-like_rcpt_pln"/>
    <property type="match status" value="1"/>
</dbReference>
<keyword evidence="5" id="KW-0732">Signal</keyword>
<evidence type="ECO:0000256" key="2">
    <source>
        <dbReference type="ARBA" id="ARBA00008685"/>
    </source>
</evidence>
<keyword evidence="8 13" id="KW-0472">Membrane</keyword>
<evidence type="ECO:0000256" key="3">
    <source>
        <dbReference type="ARBA" id="ARBA00022448"/>
    </source>
</evidence>
<feature type="transmembrane region" description="Helical" evidence="16">
    <location>
        <begin position="59"/>
        <end position="77"/>
    </location>
</feature>
<keyword evidence="7 13" id="KW-0406">Ion transport</keyword>
<dbReference type="InterPro" id="IPR001828">
    <property type="entry name" value="ANF_lig-bd_rcpt"/>
</dbReference>
<feature type="region of interest" description="Disordered" evidence="15">
    <location>
        <begin position="926"/>
        <end position="963"/>
    </location>
</feature>
<dbReference type="Gene3D" id="1.10.287.70">
    <property type="match status" value="1"/>
</dbReference>
<comment type="similarity">
    <text evidence="2 13">Belongs to the glutamate-gated ion channel (TC 1.A.10.1) family.</text>
</comment>
<dbReference type="InterPro" id="IPR028082">
    <property type="entry name" value="Peripla_BP_I"/>
</dbReference>
<keyword evidence="10" id="KW-0325">Glycoprotein</keyword>
<dbReference type="Proteomes" id="UP000036987">
    <property type="component" value="Unassembled WGS sequence"/>
</dbReference>
<evidence type="ECO:0000256" key="13">
    <source>
        <dbReference type="PIRNR" id="PIRNR037090"/>
    </source>
</evidence>
<dbReference type="OrthoDB" id="5984008at2759"/>
<dbReference type="InterPro" id="IPR001638">
    <property type="entry name" value="Solute-binding_3/MltF_N"/>
</dbReference>
<evidence type="ECO:0000256" key="4">
    <source>
        <dbReference type="ARBA" id="ARBA00022692"/>
    </source>
</evidence>
<evidence type="ECO:0000256" key="6">
    <source>
        <dbReference type="ARBA" id="ARBA00022989"/>
    </source>
</evidence>
<comment type="subcellular location">
    <subcellularLocation>
        <location evidence="1">Membrane</location>
        <topology evidence="1">Multi-pass membrane protein</topology>
    </subcellularLocation>
</comment>
<dbReference type="STRING" id="29655.A0A0K9P2N2"/>
<dbReference type="SMART" id="SM00062">
    <property type="entry name" value="PBPb"/>
    <property type="match status" value="1"/>
</dbReference>
<evidence type="ECO:0000256" key="7">
    <source>
        <dbReference type="ARBA" id="ARBA00023065"/>
    </source>
</evidence>
<evidence type="ECO:0000259" key="17">
    <source>
        <dbReference type="SMART" id="SM00062"/>
    </source>
</evidence>
<feature type="domain" description="Ionotropic glutamate receptor C-terminal" evidence="18">
    <location>
        <begin position="484"/>
        <end position="829"/>
    </location>
</feature>